<evidence type="ECO:0000259" key="4">
    <source>
        <dbReference type="PROSITE" id="PS50956"/>
    </source>
</evidence>
<evidence type="ECO:0000256" key="1">
    <source>
        <dbReference type="ARBA" id="ARBA00023015"/>
    </source>
</evidence>
<dbReference type="InterPro" id="IPR000485">
    <property type="entry name" value="AsnC-type_HTH_dom"/>
</dbReference>
<dbReference type="PANTHER" id="PTHR30154">
    <property type="entry name" value="LEUCINE-RESPONSIVE REGULATORY PROTEIN"/>
    <property type="match status" value="1"/>
</dbReference>
<dbReference type="FunFam" id="1.10.10.10:FF:000186">
    <property type="entry name" value="AsnC family transcriptional regulator"/>
    <property type="match status" value="1"/>
</dbReference>
<dbReference type="CDD" id="cd00090">
    <property type="entry name" value="HTH_ARSR"/>
    <property type="match status" value="1"/>
</dbReference>
<dbReference type="GO" id="GO:0005829">
    <property type="term" value="C:cytosol"/>
    <property type="evidence" value="ECO:0007669"/>
    <property type="project" value="TreeGrafter"/>
</dbReference>
<dbReference type="GO" id="GO:0043565">
    <property type="term" value="F:sequence-specific DNA binding"/>
    <property type="evidence" value="ECO:0007669"/>
    <property type="project" value="InterPro"/>
</dbReference>
<dbReference type="KEGG" id="rpm:RSPPHO_02341"/>
<dbReference type="GO" id="GO:0006355">
    <property type="term" value="P:regulation of DNA-templated transcription"/>
    <property type="evidence" value="ECO:0007669"/>
    <property type="project" value="UniProtKB-ARBA"/>
</dbReference>
<dbReference type="SMART" id="SM00344">
    <property type="entry name" value="HTH_ASNC"/>
    <property type="match status" value="1"/>
</dbReference>
<feature type="domain" description="HTH asnC-type" evidence="4">
    <location>
        <begin position="6"/>
        <end position="67"/>
    </location>
</feature>
<evidence type="ECO:0000256" key="3">
    <source>
        <dbReference type="ARBA" id="ARBA00023163"/>
    </source>
</evidence>
<sequence length="162" mass="18002">MRPMLLDDIDRQILVALQHDGRLQNVELAKRVGLSPSPCLRRVRLLEEAGVIARYVAVLDPAKVGIGLSVFARICLSAQDAETVEHFITCIQALPQVVECHLMAGDCDFLLRIVAADLEAYRRFQVEHLTRIPGVQSIKTEIPMETIKLAHELPLGSEERAG</sequence>
<dbReference type="RefSeq" id="WP_014415601.1">
    <property type="nucleotide sequence ID" value="NC_017059.1"/>
</dbReference>
<dbReference type="SUPFAM" id="SSF46785">
    <property type="entry name" value="Winged helix' DNA-binding domain"/>
    <property type="match status" value="1"/>
</dbReference>
<protein>
    <submittedName>
        <fullName evidence="5">Transcriptional regulator</fullName>
    </submittedName>
</protein>
<dbReference type="Gene3D" id="1.10.10.10">
    <property type="entry name" value="Winged helix-like DNA-binding domain superfamily/Winged helix DNA-binding domain"/>
    <property type="match status" value="1"/>
</dbReference>
<dbReference type="Proteomes" id="UP000033220">
    <property type="component" value="Chromosome DSM 122"/>
</dbReference>
<dbReference type="PROSITE" id="PS50956">
    <property type="entry name" value="HTH_ASNC_2"/>
    <property type="match status" value="1"/>
</dbReference>
<evidence type="ECO:0000256" key="2">
    <source>
        <dbReference type="ARBA" id="ARBA00023125"/>
    </source>
</evidence>
<accession>H6SLV2</accession>
<dbReference type="InterPro" id="IPR011991">
    <property type="entry name" value="ArsR-like_HTH"/>
</dbReference>
<dbReference type="EMBL" id="HE663493">
    <property type="protein sequence ID" value="CCG08967.1"/>
    <property type="molecule type" value="Genomic_DNA"/>
</dbReference>
<dbReference type="eggNOG" id="COG1522">
    <property type="taxonomic scope" value="Bacteria"/>
</dbReference>
<organism evidence="5 6">
    <name type="scientific">Pararhodospirillum photometricum DSM 122</name>
    <dbReference type="NCBI Taxonomy" id="1150469"/>
    <lineage>
        <taxon>Bacteria</taxon>
        <taxon>Pseudomonadati</taxon>
        <taxon>Pseudomonadota</taxon>
        <taxon>Alphaproteobacteria</taxon>
        <taxon>Rhodospirillales</taxon>
        <taxon>Rhodospirillaceae</taxon>
        <taxon>Pararhodospirillum</taxon>
    </lineage>
</organism>
<proteinExistence type="predicted"/>
<evidence type="ECO:0000313" key="6">
    <source>
        <dbReference type="Proteomes" id="UP000033220"/>
    </source>
</evidence>
<dbReference type="InterPro" id="IPR036390">
    <property type="entry name" value="WH_DNA-bd_sf"/>
</dbReference>
<keyword evidence="1" id="KW-0805">Transcription regulation</keyword>
<dbReference type="HOGENOM" id="CLU_091233_0_3_5"/>
<dbReference type="SUPFAM" id="SSF54909">
    <property type="entry name" value="Dimeric alpha+beta barrel"/>
    <property type="match status" value="1"/>
</dbReference>
<dbReference type="Pfam" id="PF01037">
    <property type="entry name" value="AsnC_trans_reg"/>
    <property type="match status" value="1"/>
</dbReference>
<evidence type="ECO:0000313" key="5">
    <source>
        <dbReference type="EMBL" id="CCG08967.1"/>
    </source>
</evidence>
<dbReference type="Pfam" id="PF13412">
    <property type="entry name" value="HTH_24"/>
    <property type="match status" value="1"/>
</dbReference>
<dbReference type="Gene3D" id="3.30.70.920">
    <property type="match status" value="1"/>
</dbReference>
<keyword evidence="6" id="KW-1185">Reference proteome</keyword>
<dbReference type="PANTHER" id="PTHR30154:SF34">
    <property type="entry name" value="TRANSCRIPTIONAL REGULATOR AZLB"/>
    <property type="match status" value="1"/>
</dbReference>
<dbReference type="GO" id="GO:0043200">
    <property type="term" value="P:response to amino acid"/>
    <property type="evidence" value="ECO:0007669"/>
    <property type="project" value="TreeGrafter"/>
</dbReference>
<dbReference type="InterPro" id="IPR019888">
    <property type="entry name" value="Tscrpt_reg_AsnC-like"/>
</dbReference>
<dbReference type="AlphaFoldDB" id="H6SLV2"/>
<dbReference type="InterPro" id="IPR036388">
    <property type="entry name" value="WH-like_DNA-bd_sf"/>
</dbReference>
<dbReference type="PRINTS" id="PR00033">
    <property type="entry name" value="HTHASNC"/>
</dbReference>
<keyword evidence="3" id="KW-0804">Transcription</keyword>
<gene>
    <name evidence="5" type="ORF">RSPPHO_02341</name>
</gene>
<dbReference type="InterPro" id="IPR011008">
    <property type="entry name" value="Dimeric_a/b-barrel"/>
</dbReference>
<dbReference type="PATRIC" id="fig|1150469.3.peg.2643"/>
<dbReference type="InterPro" id="IPR019887">
    <property type="entry name" value="Tscrpt_reg_AsnC/Lrp_C"/>
</dbReference>
<dbReference type="STRING" id="1150469.RSPPHO_02341"/>
<reference evidence="5 6" key="1">
    <citation type="submission" date="2012-02" db="EMBL/GenBank/DDBJ databases">
        <title>Shotgun genome sequence of Phaeospirillum photometricum DSM 122.</title>
        <authorList>
            <person name="Duquesne K."/>
            <person name="Sturgis J."/>
        </authorList>
    </citation>
    <scope>NUCLEOTIDE SEQUENCE [LARGE SCALE GENOMIC DNA]</scope>
    <source>
        <strain evidence="6">DSM122</strain>
    </source>
</reference>
<keyword evidence="2" id="KW-0238">DNA-binding</keyword>
<name>H6SLV2_PARPM</name>